<dbReference type="InterPro" id="IPR015943">
    <property type="entry name" value="WD40/YVTN_repeat-like_dom_sf"/>
</dbReference>
<dbReference type="PANTHER" id="PTHR44411:SF1">
    <property type="entry name" value="THO COMPLEX SUBUNIT 6 HOMOLOG"/>
    <property type="match status" value="1"/>
</dbReference>
<keyword evidence="3" id="KW-1185">Reference proteome</keyword>
<reference evidence="2" key="1">
    <citation type="submission" date="2018-11" db="EMBL/GenBank/DDBJ databases">
        <authorList>
            <consortium name="Pathogen Informatics"/>
        </authorList>
    </citation>
    <scope>NUCLEOTIDE SEQUENCE</scope>
</reference>
<evidence type="ECO:0000313" key="2">
    <source>
        <dbReference type="EMBL" id="VEL30026.1"/>
    </source>
</evidence>
<dbReference type="InterPro" id="IPR036322">
    <property type="entry name" value="WD40_repeat_dom_sf"/>
</dbReference>
<keyword evidence="1" id="KW-0853">WD repeat</keyword>
<sequence>MLFSSNEGRVVIYSVSDLDKILTCSENGILSFWDLRSKPSKPSQTLDSSNEPKLSRPRLGKWLTFAVTQPLDQSWVLIGGGPRMSLWNRKISAPTVIYKNEGNEDSWYPQYGIFLSEQSNPRILAGGNSSYLYSWDLGGSLLSATCFSDPPAHRLCHLLHTSPVCFTGFRENSPVLFTIGAGPSVHITSLLGYRMAVTHLL</sequence>
<organism evidence="2 3">
    <name type="scientific">Protopolystoma xenopodis</name>
    <dbReference type="NCBI Taxonomy" id="117903"/>
    <lineage>
        <taxon>Eukaryota</taxon>
        <taxon>Metazoa</taxon>
        <taxon>Spiralia</taxon>
        <taxon>Lophotrochozoa</taxon>
        <taxon>Platyhelminthes</taxon>
        <taxon>Monogenea</taxon>
        <taxon>Polyopisthocotylea</taxon>
        <taxon>Polystomatidea</taxon>
        <taxon>Polystomatidae</taxon>
        <taxon>Protopolystoma</taxon>
    </lineage>
</organism>
<dbReference type="EMBL" id="CAAALY010108615">
    <property type="protein sequence ID" value="VEL30026.1"/>
    <property type="molecule type" value="Genomic_DNA"/>
</dbReference>
<dbReference type="Gene3D" id="2.130.10.10">
    <property type="entry name" value="YVTN repeat-like/Quinoprotein amine dehydrogenase"/>
    <property type="match status" value="1"/>
</dbReference>
<comment type="caution">
    <text evidence="2">The sequence shown here is derived from an EMBL/GenBank/DDBJ whole genome shotgun (WGS) entry which is preliminary data.</text>
</comment>
<evidence type="ECO:0000256" key="1">
    <source>
        <dbReference type="ARBA" id="ARBA00022574"/>
    </source>
</evidence>
<dbReference type="InterPro" id="IPR042626">
    <property type="entry name" value="THOC6"/>
</dbReference>
<evidence type="ECO:0000313" key="3">
    <source>
        <dbReference type="Proteomes" id="UP000784294"/>
    </source>
</evidence>
<dbReference type="GO" id="GO:0000347">
    <property type="term" value="C:THO complex"/>
    <property type="evidence" value="ECO:0007669"/>
    <property type="project" value="TreeGrafter"/>
</dbReference>
<dbReference type="AlphaFoldDB" id="A0A448X7K8"/>
<protein>
    <submittedName>
        <fullName evidence="2">Uncharacterized protein</fullName>
    </submittedName>
</protein>
<dbReference type="OrthoDB" id="8191639at2759"/>
<dbReference type="GO" id="GO:0006406">
    <property type="term" value="P:mRNA export from nucleus"/>
    <property type="evidence" value="ECO:0007669"/>
    <property type="project" value="TreeGrafter"/>
</dbReference>
<dbReference type="PANTHER" id="PTHR44411">
    <property type="entry name" value="THO COMPLEX SUBUNIT 6 HOMOLOG"/>
    <property type="match status" value="1"/>
</dbReference>
<gene>
    <name evidence="2" type="ORF">PXEA_LOCUS23466</name>
</gene>
<proteinExistence type="predicted"/>
<dbReference type="SUPFAM" id="SSF50978">
    <property type="entry name" value="WD40 repeat-like"/>
    <property type="match status" value="1"/>
</dbReference>
<dbReference type="GO" id="GO:0000346">
    <property type="term" value="C:transcription export complex"/>
    <property type="evidence" value="ECO:0007669"/>
    <property type="project" value="TreeGrafter"/>
</dbReference>
<name>A0A448X7K8_9PLAT</name>
<dbReference type="Proteomes" id="UP000784294">
    <property type="component" value="Unassembled WGS sequence"/>
</dbReference>
<accession>A0A448X7K8</accession>